<dbReference type="PROSITE" id="PS50240">
    <property type="entry name" value="TRYPSIN_DOM"/>
    <property type="match status" value="1"/>
</dbReference>
<organism evidence="12 13">
    <name type="scientific">Brenthis ino</name>
    <name type="common">lesser marbled fritillary</name>
    <dbReference type="NCBI Taxonomy" id="405034"/>
    <lineage>
        <taxon>Eukaryota</taxon>
        <taxon>Metazoa</taxon>
        <taxon>Ecdysozoa</taxon>
        <taxon>Arthropoda</taxon>
        <taxon>Hexapoda</taxon>
        <taxon>Insecta</taxon>
        <taxon>Pterygota</taxon>
        <taxon>Neoptera</taxon>
        <taxon>Endopterygota</taxon>
        <taxon>Lepidoptera</taxon>
        <taxon>Glossata</taxon>
        <taxon>Ditrysia</taxon>
        <taxon>Papilionoidea</taxon>
        <taxon>Nymphalidae</taxon>
        <taxon>Heliconiinae</taxon>
        <taxon>Argynnini</taxon>
        <taxon>Brenthis</taxon>
    </lineage>
</organism>
<dbReference type="PANTHER" id="PTHR24258">
    <property type="entry name" value="SERINE PROTEASE-RELATED"/>
    <property type="match status" value="1"/>
</dbReference>
<feature type="domain" description="Clip" evidence="11">
    <location>
        <begin position="94"/>
        <end position="145"/>
    </location>
</feature>
<evidence type="ECO:0000256" key="3">
    <source>
        <dbReference type="ARBA" id="ARBA00022801"/>
    </source>
</evidence>
<protein>
    <recommendedName>
        <fullName evidence="9">CLIP domain-containing serine protease</fullName>
        <ecNumber evidence="8">3.4.21.-</ecNumber>
    </recommendedName>
</protein>
<dbReference type="InterPro" id="IPR033116">
    <property type="entry name" value="TRYPSIN_SER"/>
</dbReference>
<name>A0A8J9UUS3_9NEOP</name>
<feature type="signal peptide" evidence="9">
    <location>
        <begin position="1"/>
        <end position="19"/>
    </location>
</feature>
<evidence type="ECO:0000256" key="5">
    <source>
        <dbReference type="ARBA" id="ARBA00023157"/>
    </source>
</evidence>
<comment type="similarity">
    <text evidence="7 9">Belongs to the peptidase S1 family. CLIP subfamily.</text>
</comment>
<feature type="non-terminal residue" evidence="12">
    <location>
        <position position="446"/>
    </location>
</feature>
<evidence type="ECO:0000313" key="12">
    <source>
        <dbReference type="EMBL" id="CAH0715055.1"/>
    </source>
</evidence>
<dbReference type="PROSITE" id="PS51888">
    <property type="entry name" value="CLIP"/>
    <property type="match status" value="2"/>
</dbReference>
<comment type="domain">
    <text evidence="9">The clip domain consists of 35-55 residues which are 'knitted' together usually by 3 conserved disulfide bonds forming a clip-like compact structure.</text>
</comment>
<keyword evidence="9" id="KW-0964">Secreted</keyword>
<evidence type="ECO:0000256" key="4">
    <source>
        <dbReference type="ARBA" id="ARBA00022825"/>
    </source>
</evidence>
<accession>A0A8J9UUS3</accession>
<feature type="domain" description="Clip" evidence="11">
    <location>
        <begin position="24"/>
        <end position="82"/>
    </location>
</feature>
<evidence type="ECO:0000256" key="9">
    <source>
        <dbReference type="RuleBase" id="RU366078"/>
    </source>
</evidence>
<evidence type="ECO:0000256" key="8">
    <source>
        <dbReference type="RuleBase" id="RU363034"/>
    </source>
</evidence>
<evidence type="ECO:0000259" key="11">
    <source>
        <dbReference type="PROSITE" id="PS51888"/>
    </source>
</evidence>
<evidence type="ECO:0000256" key="7">
    <source>
        <dbReference type="ARBA" id="ARBA00024195"/>
    </source>
</evidence>
<evidence type="ECO:0000256" key="6">
    <source>
        <dbReference type="ARBA" id="ARBA00023180"/>
    </source>
</evidence>
<dbReference type="FunFam" id="2.40.10.10:FF:000028">
    <property type="entry name" value="Serine protease easter"/>
    <property type="match status" value="1"/>
</dbReference>
<reference evidence="12" key="1">
    <citation type="submission" date="2021-12" db="EMBL/GenBank/DDBJ databases">
        <authorList>
            <person name="Martin H S."/>
        </authorList>
    </citation>
    <scope>NUCLEOTIDE SEQUENCE</scope>
</reference>
<evidence type="ECO:0000313" key="13">
    <source>
        <dbReference type="Proteomes" id="UP000838878"/>
    </source>
</evidence>
<sequence>MKMISVLVIVTSYLWSVQGQSDLQCTTPTGSMGQCISLMECPQLLALVQNMQRTPEELKLLRDSQCGFVESSNLPKQSQVCCEVNNTRIEEDRRCFTPDGNEGTCVDLYTCPTLTNLLKQPVDKESKSYVQNSRCEGPAKYNVCCGPPRNPNVGTMRNCNPTAAPPDPRTECCGLDSSSGNKIFGGNVTAIDQYPWLTILEYVGTRDKKIKLLCGGVLISGRYVLTAAHCVDGPVLRVGKPTNVRLGEYNIGSSGGPDCVEVEGGGQDCTNGVTLVPIEKVIKHPLYDPASTLRRHDIALLRLQFNAPYNDFIRPICLPTSDIALTKPPLMLYAAGWGAVSEYESFSNIKLHVDLPYKTLQECQPSYNVANRRVQLWQGQLCAGGELGKDTCKGDSGGPLMLDNTRIYTVVGIVSFGPTPCGLDNVPGVYTKVYEYLPWIRTQMKP</sequence>
<dbReference type="Gene3D" id="3.30.1640.30">
    <property type="match status" value="2"/>
</dbReference>
<dbReference type="Proteomes" id="UP000838878">
    <property type="component" value="Chromosome 10"/>
</dbReference>
<evidence type="ECO:0000256" key="2">
    <source>
        <dbReference type="ARBA" id="ARBA00022729"/>
    </source>
</evidence>
<dbReference type="OrthoDB" id="9981647at2759"/>
<dbReference type="InterPro" id="IPR009003">
    <property type="entry name" value="Peptidase_S1_PA"/>
</dbReference>
<dbReference type="GO" id="GO:0005576">
    <property type="term" value="C:extracellular region"/>
    <property type="evidence" value="ECO:0007669"/>
    <property type="project" value="UniProtKB-SubCell"/>
</dbReference>
<keyword evidence="5" id="KW-1015">Disulfide bond</keyword>
<dbReference type="InterPro" id="IPR018114">
    <property type="entry name" value="TRYPSIN_HIS"/>
</dbReference>
<keyword evidence="6" id="KW-0325">Glycoprotein</keyword>
<dbReference type="Pfam" id="PF00089">
    <property type="entry name" value="Trypsin"/>
    <property type="match status" value="1"/>
</dbReference>
<gene>
    <name evidence="12" type="ORF">BINO364_LOCUS2038</name>
</gene>
<dbReference type="InterPro" id="IPR001314">
    <property type="entry name" value="Peptidase_S1A"/>
</dbReference>
<evidence type="ECO:0000256" key="1">
    <source>
        <dbReference type="ARBA" id="ARBA00022670"/>
    </source>
</evidence>
<feature type="domain" description="Peptidase S1" evidence="10">
    <location>
        <begin position="183"/>
        <end position="445"/>
    </location>
</feature>
<dbReference type="PROSITE" id="PS00135">
    <property type="entry name" value="TRYPSIN_SER"/>
    <property type="match status" value="1"/>
</dbReference>
<dbReference type="CDD" id="cd00190">
    <property type="entry name" value="Tryp_SPc"/>
    <property type="match status" value="1"/>
</dbReference>
<dbReference type="EMBL" id="OV170230">
    <property type="protein sequence ID" value="CAH0715055.1"/>
    <property type="molecule type" value="Genomic_DNA"/>
</dbReference>
<dbReference type="SMART" id="SM00680">
    <property type="entry name" value="CLIP"/>
    <property type="match status" value="2"/>
</dbReference>
<proteinExistence type="inferred from homology"/>
<dbReference type="SMART" id="SM00020">
    <property type="entry name" value="Tryp_SPc"/>
    <property type="match status" value="1"/>
</dbReference>
<feature type="chain" id="PRO_5035487761" description="CLIP domain-containing serine protease" evidence="9">
    <location>
        <begin position="20"/>
        <end position="446"/>
    </location>
</feature>
<dbReference type="GO" id="GO:0006508">
    <property type="term" value="P:proteolysis"/>
    <property type="evidence" value="ECO:0007669"/>
    <property type="project" value="UniProtKB-KW"/>
</dbReference>
<dbReference type="AlphaFoldDB" id="A0A8J9UUS3"/>
<dbReference type="InterPro" id="IPR043504">
    <property type="entry name" value="Peptidase_S1_PA_chymotrypsin"/>
</dbReference>
<dbReference type="InterPro" id="IPR022700">
    <property type="entry name" value="CLIP"/>
</dbReference>
<keyword evidence="1 8" id="KW-0645">Protease</keyword>
<dbReference type="InterPro" id="IPR038565">
    <property type="entry name" value="CLIP_sf"/>
</dbReference>
<comment type="subcellular location">
    <subcellularLocation>
        <location evidence="9">Secreted</location>
    </subcellularLocation>
</comment>
<keyword evidence="2 9" id="KW-0732">Signal</keyword>
<dbReference type="InterPro" id="IPR001254">
    <property type="entry name" value="Trypsin_dom"/>
</dbReference>
<keyword evidence="13" id="KW-1185">Reference proteome</keyword>
<dbReference type="Pfam" id="PF12032">
    <property type="entry name" value="CLIP"/>
    <property type="match status" value="2"/>
</dbReference>
<dbReference type="PRINTS" id="PR00722">
    <property type="entry name" value="CHYMOTRYPSIN"/>
</dbReference>
<dbReference type="SUPFAM" id="SSF50494">
    <property type="entry name" value="Trypsin-like serine proteases"/>
    <property type="match status" value="1"/>
</dbReference>
<keyword evidence="4 8" id="KW-0720">Serine protease</keyword>
<evidence type="ECO:0000259" key="10">
    <source>
        <dbReference type="PROSITE" id="PS50240"/>
    </source>
</evidence>
<dbReference type="PANTHER" id="PTHR24258:SF144">
    <property type="entry name" value="GH14088P"/>
    <property type="match status" value="1"/>
</dbReference>
<keyword evidence="3 8" id="KW-0378">Hydrolase</keyword>
<dbReference type="EC" id="3.4.21.-" evidence="8"/>
<dbReference type="Gene3D" id="2.40.10.10">
    <property type="entry name" value="Trypsin-like serine proteases"/>
    <property type="match status" value="2"/>
</dbReference>
<dbReference type="PROSITE" id="PS00134">
    <property type="entry name" value="TRYPSIN_HIS"/>
    <property type="match status" value="1"/>
</dbReference>
<dbReference type="GO" id="GO:0004252">
    <property type="term" value="F:serine-type endopeptidase activity"/>
    <property type="evidence" value="ECO:0007669"/>
    <property type="project" value="UniProtKB-UniRule"/>
</dbReference>